<feature type="region of interest" description="Disordered" evidence="4">
    <location>
        <begin position="455"/>
        <end position="516"/>
    </location>
</feature>
<dbReference type="Gene3D" id="1.10.150.50">
    <property type="entry name" value="Transcription Factor, Ets-1"/>
    <property type="match status" value="1"/>
</dbReference>
<dbReference type="InterPro" id="IPR013761">
    <property type="entry name" value="SAM/pointed_sf"/>
</dbReference>
<dbReference type="PRINTS" id="PR00454">
    <property type="entry name" value="ETSDOMAIN"/>
</dbReference>
<feature type="compositionally biased region" description="Basic residues" evidence="4">
    <location>
        <begin position="378"/>
        <end position="388"/>
    </location>
</feature>
<dbReference type="Proteomes" id="UP000694904">
    <property type="component" value="Chromosome 3"/>
</dbReference>
<feature type="compositionally biased region" description="Low complexity" evidence="4">
    <location>
        <begin position="429"/>
        <end position="441"/>
    </location>
</feature>
<dbReference type="InterPro" id="IPR036390">
    <property type="entry name" value="WH_DNA-bd_sf"/>
</dbReference>
<evidence type="ECO:0000259" key="6">
    <source>
        <dbReference type="PROSITE" id="PS51433"/>
    </source>
</evidence>
<gene>
    <name evidence="8" type="primary">LOC108610734</name>
</gene>
<dbReference type="PROSITE" id="PS51433">
    <property type="entry name" value="PNT"/>
    <property type="match status" value="1"/>
</dbReference>
<name>A0ABM1NU55_DROAR</name>
<evidence type="ECO:0000256" key="4">
    <source>
        <dbReference type="SAM" id="MobiDB-lite"/>
    </source>
</evidence>
<proteinExistence type="inferred from homology"/>
<protein>
    <submittedName>
        <fullName evidence="8">DNA-binding protein D-ETS-6 isoform X1</fullName>
    </submittedName>
</protein>
<feature type="compositionally biased region" description="Low complexity" evidence="4">
    <location>
        <begin position="47"/>
        <end position="60"/>
    </location>
</feature>
<dbReference type="PROSITE" id="PS00346">
    <property type="entry name" value="ETS_DOMAIN_2"/>
    <property type="match status" value="1"/>
</dbReference>
<dbReference type="PANTHER" id="PTHR11849:SF305">
    <property type="entry name" value="DNA-BINDING PROTEIN D-ETS-6"/>
    <property type="match status" value="1"/>
</dbReference>
<feature type="compositionally biased region" description="Basic residues" evidence="4">
    <location>
        <begin position="404"/>
        <end position="428"/>
    </location>
</feature>
<reference evidence="8" key="3">
    <citation type="submission" date="2025-08" db="UniProtKB">
        <authorList>
            <consortium name="RefSeq"/>
        </authorList>
    </citation>
    <scope>IDENTIFICATION</scope>
    <source>
        <tissue evidence="8">Whole organism</tissue>
    </source>
</reference>
<evidence type="ECO:0000256" key="2">
    <source>
        <dbReference type="ARBA" id="ARBA00023125"/>
    </source>
</evidence>
<reference evidence="7" key="2">
    <citation type="journal article" date="2016" name="G3 (Bethesda)">
        <title>Genome Evolution in Three Species of Cactophilic Drosophila.</title>
        <authorList>
            <person name="Sanchez-Flores A."/>
            <person name="Penazola F."/>
            <person name="Carpinteyro-Ponce J."/>
            <person name="Nazario-Yepiz N."/>
            <person name="Abreu-Goodger C."/>
            <person name="Machado C.A."/>
            <person name="Markow T.A."/>
        </authorList>
    </citation>
    <scope>NUCLEOTIDE SEQUENCE [LARGE SCALE GENOMIC DNA]</scope>
</reference>
<dbReference type="SMART" id="SM00413">
    <property type="entry name" value="ETS"/>
    <property type="match status" value="1"/>
</dbReference>
<keyword evidence="7" id="KW-1185">Reference proteome</keyword>
<feature type="compositionally biased region" description="Low complexity" evidence="4">
    <location>
        <begin position="457"/>
        <end position="469"/>
    </location>
</feature>
<dbReference type="Gene3D" id="1.10.10.10">
    <property type="entry name" value="Winged helix-like DNA-binding domain superfamily/Winged helix DNA-binding domain"/>
    <property type="match status" value="1"/>
</dbReference>
<comment type="subcellular location">
    <subcellularLocation>
        <location evidence="3">Nucleus</location>
    </subcellularLocation>
</comment>
<keyword evidence="3" id="KW-0539">Nucleus</keyword>
<comment type="similarity">
    <text evidence="1 3">Belongs to the ETS family.</text>
</comment>
<feature type="region of interest" description="Disordered" evidence="4">
    <location>
        <begin position="376"/>
        <end position="441"/>
    </location>
</feature>
<dbReference type="GeneID" id="108610734"/>
<dbReference type="SUPFAM" id="SSF46785">
    <property type="entry name" value="Winged helix' DNA-binding domain"/>
    <property type="match status" value="1"/>
</dbReference>
<evidence type="ECO:0000313" key="8">
    <source>
        <dbReference type="RefSeq" id="XP_017858491.1"/>
    </source>
</evidence>
<dbReference type="InterPro" id="IPR046328">
    <property type="entry name" value="ETS_fam"/>
</dbReference>
<dbReference type="PROSITE" id="PS00345">
    <property type="entry name" value="ETS_DOMAIN_1"/>
    <property type="match status" value="1"/>
</dbReference>
<evidence type="ECO:0000259" key="5">
    <source>
        <dbReference type="PROSITE" id="PS50061"/>
    </source>
</evidence>
<dbReference type="SUPFAM" id="SSF47769">
    <property type="entry name" value="SAM/Pointed domain"/>
    <property type="match status" value="1"/>
</dbReference>
<feature type="compositionally biased region" description="Polar residues" evidence="4">
    <location>
        <begin position="506"/>
        <end position="516"/>
    </location>
</feature>
<feature type="domain" description="ETS" evidence="5">
    <location>
        <begin position="273"/>
        <end position="353"/>
    </location>
</feature>
<evidence type="ECO:0000313" key="7">
    <source>
        <dbReference type="Proteomes" id="UP000694904"/>
    </source>
</evidence>
<reference evidence="7" key="1">
    <citation type="journal article" date="1997" name="Nucleic Acids Res.">
        <title>tRNAscan-SE: a program for improved detection of transfer RNA genes in genomic sequence.</title>
        <authorList>
            <person name="Lowe T.M."/>
            <person name="Eddy S.R."/>
        </authorList>
    </citation>
    <scope>NUCLEOTIDE SEQUENCE [LARGE SCALE GENOMIC DNA]</scope>
</reference>
<dbReference type="RefSeq" id="XP_017858491.1">
    <property type="nucleotide sequence ID" value="XM_018003002.1"/>
</dbReference>
<dbReference type="InterPro" id="IPR003118">
    <property type="entry name" value="Pointed_dom"/>
</dbReference>
<feature type="domain" description="PNT" evidence="6">
    <location>
        <begin position="150"/>
        <end position="237"/>
    </location>
</feature>
<organism evidence="7 8">
    <name type="scientific">Drosophila arizonae</name>
    <name type="common">Fruit fly</name>
    <dbReference type="NCBI Taxonomy" id="7263"/>
    <lineage>
        <taxon>Eukaryota</taxon>
        <taxon>Metazoa</taxon>
        <taxon>Ecdysozoa</taxon>
        <taxon>Arthropoda</taxon>
        <taxon>Hexapoda</taxon>
        <taxon>Insecta</taxon>
        <taxon>Pterygota</taxon>
        <taxon>Neoptera</taxon>
        <taxon>Endopterygota</taxon>
        <taxon>Diptera</taxon>
        <taxon>Brachycera</taxon>
        <taxon>Muscomorpha</taxon>
        <taxon>Ephydroidea</taxon>
        <taxon>Drosophilidae</taxon>
        <taxon>Drosophila</taxon>
    </lineage>
</organism>
<dbReference type="InterPro" id="IPR000418">
    <property type="entry name" value="Ets_dom"/>
</dbReference>
<dbReference type="PROSITE" id="PS50061">
    <property type="entry name" value="ETS_DOMAIN_3"/>
    <property type="match status" value="1"/>
</dbReference>
<sequence length="516" mass="55411">MAILRSQIETCNINQKIDSRVCGALWSVLVPSSNAMHQDARPKGVGASSATSKATTAVEAAAKHAADHHRRQRRRRRSSSSSTAASSSSDTDSDSSTSSSTSSTSTTSSNNNSTSRRSASRHSSPLPAAQLSSSLVASRPPSPTPAAAPVGSDTESEPGSPVLVPVDPHAWTTEDIASWVKWLTRKFKIEPEPDITRFPKDGKELCQLSRADFWVCAGSRRGGILLAKHFAFSLYHATGRETSPMLNENEPNPYQLLNAASHRLVAQGSGGQIQLWQFLLELLADSSNANCISWEGQSGEFRLIDPDEVAKRWGERKAKPNMNYDKLSRALRYYYDKNIMTKVHGKRYAYKFDFHGLMAACQAQAQGCDPASSMISSYKHHHHHKKNPHAAAGGGPHALPAQHLPHHLAHHSHHGHHSHVHPHPHQLLHPHAAAAAAAAAAGELAKKTSNCSSLGFPSPSTASSLPSPAQVSSVFSGPGGYTNVAPTGSTAGSSQSPEQEPRASTAKKNVTYEQRI</sequence>
<keyword evidence="2 3" id="KW-0238">DNA-binding</keyword>
<accession>A0ABM1NU55</accession>
<dbReference type="PANTHER" id="PTHR11849">
    <property type="entry name" value="ETS"/>
    <property type="match status" value="1"/>
</dbReference>
<dbReference type="CDD" id="cd08203">
    <property type="entry name" value="SAM_PNT"/>
    <property type="match status" value="1"/>
</dbReference>
<feature type="compositionally biased region" description="Polar residues" evidence="4">
    <location>
        <begin position="484"/>
        <end position="498"/>
    </location>
</feature>
<dbReference type="GO" id="GO:0003677">
    <property type="term" value="F:DNA binding"/>
    <property type="evidence" value="ECO:0007669"/>
    <property type="project" value="UniProtKB-KW"/>
</dbReference>
<feature type="compositionally biased region" description="Basic residues" evidence="4">
    <location>
        <begin position="66"/>
        <end position="78"/>
    </location>
</feature>
<dbReference type="Pfam" id="PF00178">
    <property type="entry name" value="Ets"/>
    <property type="match status" value="1"/>
</dbReference>
<evidence type="ECO:0000256" key="1">
    <source>
        <dbReference type="ARBA" id="ARBA00005562"/>
    </source>
</evidence>
<dbReference type="InterPro" id="IPR036388">
    <property type="entry name" value="WH-like_DNA-bd_sf"/>
</dbReference>
<dbReference type="Pfam" id="PF02198">
    <property type="entry name" value="SAM_PNT"/>
    <property type="match status" value="1"/>
</dbReference>
<feature type="compositionally biased region" description="Low complexity" evidence="4">
    <location>
        <begin position="79"/>
        <end position="139"/>
    </location>
</feature>
<feature type="region of interest" description="Disordered" evidence="4">
    <location>
        <begin position="36"/>
        <end position="167"/>
    </location>
</feature>
<evidence type="ECO:0000256" key="3">
    <source>
        <dbReference type="RuleBase" id="RU004019"/>
    </source>
</evidence>